<evidence type="ECO:0000256" key="3">
    <source>
        <dbReference type="RuleBase" id="RU004046"/>
    </source>
</evidence>
<comment type="caution">
    <text evidence="4">The sequence shown here is derived from an EMBL/GenBank/DDBJ whole genome shotgun (WGS) entry which is preliminary data.</text>
</comment>
<evidence type="ECO:0000313" key="5">
    <source>
        <dbReference type="Proteomes" id="UP000249739"/>
    </source>
</evidence>
<protein>
    <recommendedName>
        <fullName evidence="6">Glucokinase</fullName>
    </recommendedName>
</protein>
<evidence type="ECO:0000256" key="1">
    <source>
        <dbReference type="ARBA" id="ARBA00022679"/>
    </source>
</evidence>
<gene>
    <name evidence="4" type="ORF">DI586_03505</name>
</gene>
<dbReference type="PANTHER" id="PTHR47690:SF1">
    <property type="entry name" value="GLUCOKINASE"/>
    <property type="match status" value="1"/>
</dbReference>
<dbReference type="GO" id="GO:0005524">
    <property type="term" value="F:ATP binding"/>
    <property type="evidence" value="ECO:0007669"/>
    <property type="project" value="InterPro"/>
</dbReference>
<comment type="similarity">
    <text evidence="3">Belongs to the bacterial glucokinase family.</text>
</comment>
<dbReference type="Gene3D" id="3.30.420.40">
    <property type="match status" value="1"/>
</dbReference>
<proteinExistence type="inferred from homology"/>
<name>A0A2W5FRM8_9BACT</name>
<accession>A0A2W5FRM8</accession>
<dbReference type="InterPro" id="IPR050201">
    <property type="entry name" value="Bacterial_glucokinase"/>
</dbReference>
<dbReference type="InterPro" id="IPR043129">
    <property type="entry name" value="ATPase_NBD"/>
</dbReference>
<dbReference type="Pfam" id="PF02685">
    <property type="entry name" value="Glucokinase"/>
    <property type="match status" value="1"/>
</dbReference>
<dbReference type="PANTHER" id="PTHR47690">
    <property type="entry name" value="GLUCOKINASE"/>
    <property type="match status" value="1"/>
</dbReference>
<dbReference type="AlphaFoldDB" id="A0A2W5FRM8"/>
<dbReference type="GO" id="GO:0006096">
    <property type="term" value="P:glycolytic process"/>
    <property type="evidence" value="ECO:0007669"/>
    <property type="project" value="InterPro"/>
</dbReference>
<sequence length="310" mass="35184">MSILLCDVGGTHIRFAFKGEGQLRPYKTRVDQHPTLNHAIEAYLSSQSVPPQSIRKFYFAFSNRNEWNTNPAELKTVLPNAVIHQINDFEANAHGLLLADQADVDLLNRPEINTIEKASKVIIGVGTGLGFAYLFKSENGDFVQRSHGAHMLPAYSAVHAELYDHISRSKEDALIYEDMLTGRGIYEIYRFLSMKSHLDIEYPDTEILMRDGKDNPVFRQALVIFHEMLGLFTHQAVAFGYSYGGVYLTGGVIDRLILAGLFDLKKFLEYFYQDLHPIVTRDVVSTPVYWIKDEFISLKGLLYLAEKENA</sequence>
<evidence type="ECO:0000313" key="4">
    <source>
        <dbReference type="EMBL" id="PZP56470.1"/>
    </source>
</evidence>
<dbReference type="EMBL" id="QFOT01000024">
    <property type="protein sequence ID" value="PZP56470.1"/>
    <property type="molecule type" value="Genomic_DNA"/>
</dbReference>
<evidence type="ECO:0000256" key="2">
    <source>
        <dbReference type="ARBA" id="ARBA00022777"/>
    </source>
</evidence>
<organism evidence="4 5">
    <name type="scientific">Micavibrio aeruginosavorus</name>
    <dbReference type="NCBI Taxonomy" id="349221"/>
    <lineage>
        <taxon>Bacteria</taxon>
        <taxon>Pseudomonadati</taxon>
        <taxon>Bdellovibrionota</taxon>
        <taxon>Bdellovibrionia</taxon>
        <taxon>Bdellovibrionales</taxon>
        <taxon>Pseudobdellovibrionaceae</taxon>
        <taxon>Micavibrio</taxon>
    </lineage>
</organism>
<dbReference type="GO" id="GO:0005829">
    <property type="term" value="C:cytosol"/>
    <property type="evidence" value="ECO:0007669"/>
    <property type="project" value="TreeGrafter"/>
</dbReference>
<reference evidence="4 5" key="1">
    <citation type="submission" date="2017-08" db="EMBL/GenBank/DDBJ databases">
        <title>Infants hospitalized years apart are colonized by the same room-sourced microbial strains.</title>
        <authorList>
            <person name="Brooks B."/>
            <person name="Olm M.R."/>
            <person name="Firek B.A."/>
            <person name="Baker R."/>
            <person name="Thomas B.C."/>
            <person name="Morowitz M.J."/>
            <person name="Banfield J.F."/>
        </authorList>
    </citation>
    <scope>NUCLEOTIDE SEQUENCE [LARGE SCALE GENOMIC DNA]</scope>
    <source>
        <strain evidence="4">S2_006_000_R2_64</strain>
    </source>
</reference>
<dbReference type="SUPFAM" id="SSF53067">
    <property type="entry name" value="Actin-like ATPase domain"/>
    <property type="match status" value="1"/>
</dbReference>
<dbReference type="Gene3D" id="3.40.367.20">
    <property type="match status" value="1"/>
</dbReference>
<dbReference type="InterPro" id="IPR003836">
    <property type="entry name" value="Glucokinase"/>
</dbReference>
<keyword evidence="1" id="KW-0808">Transferase</keyword>
<evidence type="ECO:0008006" key="6">
    <source>
        <dbReference type="Google" id="ProtNLM"/>
    </source>
</evidence>
<dbReference type="CDD" id="cd24008">
    <property type="entry name" value="ASKHA_NBD_GLK"/>
    <property type="match status" value="1"/>
</dbReference>
<keyword evidence="2" id="KW-0418">Kinase</keyword>
<dbReference type="GO" id="GO:0004340">
    <property type="term" value="F:glucokinase activity"/>
    <property type="evidence" value="ECO:0007669"/>
    <property type="project" value="InterPro"/>
</dbReference>
<dbReference type="GO" id="GO:0005536">
    <property type="term" value="F:D-glucose binding"/>
    <property type="evidence" value="ECO:0007669"/>
    <property type="project" value="InterPro"/>
</dbReference>
<dbReference type="Proteomes" id="UP000249739">
    <property type="component" value="Unassembled WGS sequence"/>
</dbReference>